<feature type="region of interest" description="Disordered" evidence="1">
    <location>
        <begin position="254"/>
        <end position="279"/>
    </location>
</feature>
<proteinExistence type="predicted"/>
<dbReference type="PROSITE" id="PS51257">
    <property type="entry name" value="PROKAR_LIPOPROTEIN"/>
    <property type="match status" value="1"/>
</dbReference>
<comment type="caution">
    <text evidence="2">The sequence shown here is derived from an EMBL/GenBank/DDBJ whole genome shotgun (WGS) entry which is preliminary data.</text>
</comment>
<evidence type="ECO:0000256" key="1">
    <source>
        <dbReference type="SAM" id="MobiDB-lite"/>
    </source>
</evidence>
<dbReference type="EMBL" id="JPIU01000037">
    <property type="protein sequence ID" value="KIO45523.1"/>
    <property type="molecule type" value="Genomic_DNA"/>
</dbReference>
<sequence length="978" mass="111662">MKRNILYGILYILIIGLAACTDDLIDGEDEFVPKGESSLMATVEFKPLAAALTGKAKTAGNTIKSIENLCVLLYDLEGKLIERRLLASGQFSVQNENREGINIAESSTPRAVFKLTIPYGRYYIYVAANMGDLGSYAEKIQTIEGLKSISFDWQNKVAENNQMFGHFTEEDEIHDEAPVLTVNKKNMRLHAWIRRAASKVTVAYDGTNLEEGVFIYIKSVQIRDIPARCFLGQKNTPVKTDELIREGERITYADPKNQPYDETWPVRVTKGKPKHGSDHSETADALFFYENMQGEGKSKRQDANEKGVIAYPNGNQEGADGYKDNKPYGTYIEVRAYYRSINEKRLGNGDIVYRFMLGKDTDKDYDAERNHHYKLTLKFNHFANDVDWHIDYEEEIPSIQVPEPYYISYLYNHSMLLPVKVNGGPHEVTELSAKIDTNAWAPYNAPRFDYWRNMDPEVTSSAPLNQWNGFLSLRRTTQTILEESKVTSNEMYYKNTNRGERVYKEVTTGVYGSDTEDGRYYVVKEPEENTVTYRLPMYTRAKQMIVKTGYTGNNPYVAYQRKAVVTFTATLSNGKKIVKPATVMQVRRVVNPKGIWRKHDNKRPFHVVLKRLPMENATEFQTFTSEGAWKAYIVRGDKQTITLAKDTVKGSTGTPIDFQIYFNGCDEHESRCAVIRVEYHNYSCYHLIFARQGYAPLALIENGRKWHSFNMRTATREAEAPTEEGSLFKFGNWEQPIDATNNKNDKPIWIDVSESDFKDHKDTPFLIAGTDTTCLWSEITSKNHFGSFSDPTVNGKKVSVATYKDYNDLWDSDDIEQGFGVLYGDEATETLSKIEEVYGYQYNTNPKFGMRGVFVYNKSETSKEYGGRNVFFPLGASGYGHRKDGKNENGKVAVLRYASGRSAPFPTPDDKPLFYDLYMRPGAIYWLKQKENNGREGNAIGWDFNYFTFDFNLISSSNIFNNNESVNTSDACFIRCVE</sequence>
<organism evidence="2 3">
    <name type="scientific">Sanguibacteroides justesenii</name>
    <dbReference type="NCBI Taxonomy" id="1547597"/>
    <lineage>
        <taxon>Bacteria</taxon>
        <taxon>Pseudomonadati</taxon>
        <taxon>Bacteroidota</taxon>
        <taxon>Bacteroidia</taxon>
        <taxon>Bacteroidales</taxon>
        <taxon>Porphyromonadaceae</taxon>
        <taxon>Sanguibacteroides</taxon>
    </lineage>
</organism>
<protein>
    <recommendedName>
        <fullName evidence="4">DUF4906 domain-containing protein</fullName>
    </recommendedName>
</protein>
<name>A0A0C3MGB1_9PORP</name>
<gene>
    <name evidence="2" type="ORF">BA92_03325</name>
</gene>
<dbReference type="AlphaFoldDB" id="A0A0C3MGB1"/>
<reference evidence="2 3" key="1">
    <citation type="submission" date="2014-07" db="EMBL/GenBank/DDBJ databases">
        <title>Porphyromonadaceae bacterium OUH 308042 = ATCC BAA-2681 = DSM 28342 draft genome.</title>
        <authorList>
            <person name="Sydenham T.V."/>
            <person name="Hasman H."/>
            <person name="Justensen U.S."/>
        </authorList>
    </citation>
    <scope>NUCLEOTIDE SEQUENCE [LARGE SCALE GENOMIC DNA]</scope>
    <source>
        <strain evidence="2 3">OUH 308042</strain>
    </source>
</reference>
<accession>A0A0C3MGB1</accession>
<dbReference type="Proteomes" id="UP000031980">
    <property type="component" value="Unassembled WGS sequence"/>
</dbReference>
<evidence type="ECO:0000313" key="3">
    <source>
        <dbReference type="Proteomes" id="UP000031980"/>
    </source>
</evidence>
<dbReference type="RefSeq" id="WP_052649359.1">
    <property type="nucleotide sequence ID" value="NZ_JPIU01000037.1"/>
</dbReference>
<evidence type="ECO:0000313" key="2">
    <source>
        <dbReference type="EMBL" id="KIO45523.1"/>
    </source>
</evidence>
<evidence type="ECO:0008006" key="4">
    <source>
        <dbReference type="Google" id="ProtNLM"/>
    </source>
</evidence>
<keyword evidence="3" id="KW-1185">Reference proteome</keyword>